<evidence type="ECO:0000313" key="1">
    <source>
        <dbReference type="EMBL" id="EHO15409.1"/>
    </source>
</evidence>
<accession>A0AAV3F8I1</accession>
<sequence length="42" mass="4673">MPSKSLFRPPQSTKSAIVKVAMKLCELNFLLKQPNLNSSVLI</sequence>
<name>A0AAV3F8I1_9FLAO</name>
<dbReference type="EMBL" id="AGEE01000002">
    <property type="protein sequence ID" value="EHO15409.1"/>
    <property type="molecule type" value="Genomic_DNA"/>
</dbReference>
<gene>
    <name evidence="1" type="ORF">HMPREF9715_00189</name>
</gene>
<dbReference type="AlphaFoldDB" id="A0AAV3F8I1"/>
<reference evidence="1 2" key="1">
    <citation type="submission" date="2011-11" db="EMBL/GenBank/DDBJ databases">
        <title>The Genome Sequence of Myroides odoratimimus CIP 101113.</title>
        <authorList>
            <person name="Earl A."/>
            <person name="Ward D."/>
            <person name="Feldgarden M."/>
            <person name="Gevers D."/>
            <person name="Huys G."/>
            <person name="Young S.K."/>
            <person name="Zeng Q."/>
            <person name="Gargeya S."/>
            <person name="Fitzgerald M."/>
            <person name="Haas B."/>
            <person name="Abouelleil A."/>
            <person name="Alvarado L."/>
            <person name="Arachchi H.M."/>
            <person name="Berlin A."/>
            <person name="Brown A."/>
            <person name="Chapman S.B."/>
            <person name="Chen Z."/>
            <person name="Dunbar C."/>
            <person name="Freedman E."/>
            <person name="Gearin G."/>
            <person name="Goldberg J."/>
            <person name="Griggs A."/>
            <person name="Gujja S."/>
            <person name="Heiman D."/>
            <person name="Howarth C."/>
            <person name="Larson L."/>
            <person name="Lui A."/>
            <person name="MacDonald P.J.P."/>
            <person name="Montmayeur A."/>
            <person name="Murphy C."/>
            <person name="Neiman D."/>
            <person name="Pearson M."/>
            <person name="Priest M."/>
            <person name="Roberts A."/>
            <person name="Saif S."/>
            <person name="Shea T."/>
            <person name="Shenoy N."/>
            <person name="Sisk P."/>
            <person name="Stolte C."/>
            <person name="Sykes S."/>
            <person name="Wortman J."/>
            <person name="Nusbaum C."/>
            <person name="Birren B."/>
        </authorList>
    </citation>
    <scope>NUCLEOTIDE SEQUENCE [LARGE SCALE GENOMIC DNA]</scope>
    <source>
        <strain evidence="1 2">CIP 101113</strain>
    </source>
</reference>
<evidence type="ECO:0000313" key="2">
    <source>
        <dbReference type="Proteomes" id="UP000004834"/>
    </source>
</evidence>
<comment type="caution">
    <text evidence="1">The sequence shown here is derived from an EMBL/GenBank/DDBJ whole genome shotgun (WGS) entry which is preliminary data.</text>
</comment>
<dbReference type="Proteomes" id="UP000004834">
    <property type="component" value="Unassembled WGS sequence"/>
</dbReference>
<protein>
    <submittedName>
        <fullName evidence="1">Uncharacterized protein</fullName>
    </submittedName>
</protein>
<organism evidence="1 2">
    <name type="scientific">Myroides odoratimimus CIP 101113</name>
    <dbReference type="NCBI Taxonomy" id="883154"/>
    <lineage>
        <taxon>Bacteria</taxon>
        <taxon>Pseudomonadati</taxon>
        <taxon>Bacteroidota</taxon>
        <taxon>Flavobacteriia</taxon>
        <taxon>Flavobacteriales</taxon>
        <taxon>Flavobacteriaceae</taxon>
        <taxon>Myroides</taxon>
    </lineage>
</organism>
<proteinExistence type="predicted"/>